<dbReference type="CDD" id="cd07821">
    <property type="entry name" value="PYR_PYL_RCAR_like"/>
    <property type="match status" value="1"/>
</dbReference>
<organism evidence="1 2">
    <name type="scientific">Conexibacter stalactiti</name>
    <dbReference type="NCBI Taxonomy" id="1940611"/>
    <lineage>
        <taxon>Bacteria</taxon>
        <taxon>Bacillati</taxon>
        <taxon>Actinomycetota</taxon>
        <taxon>Thermoleophilia</taxon>
        <taxon>Solirubrobacterales</taxon>
        <taxon>Conexibacteraceae</taxon>
        <taxon>Conexibacter</taxon>
    </lineage>
</organism>
<keyword evidence="2" id="KW-1185">Reference proteome</keyword>
<sequence length="161" mass="18637">MRRPWFACQPVDESFFDRAPVVLRASFEIPRSAEEAWAELIADNPLAWCSVIDGIRWTSPRPFGVGTTRTVTSLRGANVLDEHFFRWEEGRRKSFYAVRSSGPLFRRFAEDYLLEPATETSSRLTWTIAFEPQPLARLATPINRRILSSLFRDTRKHYAAQ</sequence>
<reference evidence="2" key="1">
    <citation type="submission" date="2023-07" db="EMBL/GenBank/DDBJ databases">
        <title>Conexibacter stalactiti sp. nov., isolated from stalactites in a lava cave and emended description of the genus Conexibacter.</title>
        <authorList>
            <person name="Lee S.D."/>
        </authorList>
    </citation>
    <scope>NUCLEOTIDE SEQUENCE [LARGE SCALE GENOMIC DNA]</scope>
    <source>
        <strain evidence="2">KCTC 39840</strain>
    </source>
</reference>
<dbReference type="InterPro" id="IPR023393">
    <property type="entry name" value="START-like_dom_sf"/>
</dbReference>
<proteinExistence type="predicted"/>
<gene>
    <name evidence="1" type="ORF">R7226_07185</name>
</gene>
<dbReference type="Pfam" id="PF10604">
    <property type="entry name" value="Polyketide_cyc2"/>
    <property type="match status" value="1"/>
</dbReference>
<evidence type="ECO:0000313" key="2">
    <source>
        <dbReference type="Proteomes" id="UP001284601"/>
    </source>
</evidence>
<dbReference type="Proteomes" id="UP001284601">
    <property type="component" value="Unassembled WGS sequence"/>
</dbReference>
<evidence type="ECO:0000313" key="1">
    <source>
        <dbReference type="EMBL" id="MDW5594112.1"/>
    </source>
</evidence>
<accession>A0ABU4HN23</accession>
<dbReference type="RefSeq" id="WP_318596369.1">
    <property type="nucleotide sequence ID" value="NZ_JAWSTH010000012.1"/>
</dbReference>
<protein>
    <submittedName>
        <fullName evidence="1">SRPBCC family protein</fullName>
    </submittedName>
</protein>
<dbReference type="Gene3D" id="3.30.530.20">
    <property type="match status" value="1"/>
</dbReference>
<dbReference type="EMBL" id="JAWSTH010000012">
    <property type="protein sequence ID" value="MDW5594112.1"/>
    <property type="molecule type" value="Genomic_DNA"/>
</dbReference>
<dbReference type="SUPFAM" id="SSF55961">
    <property type="entry name" value="Bet v1-like"/>
    <property type="match status" value="1"/>
</dbReference>
<name>A0ABU4HN23_9ACTN</name>
<dbReference type="InterPro" id="IPR019587">
    <property type="entry name" value="Polyketide_cyclase/dehydratase"/>
</dbReference>
<comment type="caution">
    <text evidence="1">The sequence shown here is derived from an EMBL/GenBank/DDBJ whole genome shotgun (WGS) entry which is preliminary data.</text>
</comment>